<dbReference type="RefSeq" id="WP_257499944.1">
    <property type="nucleotide sequence ID" value="NZ_CP102382.1"/>
</dbReference>
<dbReference type="EMBL" id="CP102382">
    <property type="protein sequence ID" value="UUV22026.1"/>
    <property type="molecule type" value="Genomic_DNA"/>
</dbReference>
<dbReference type="SMART" id="SM00014">
    <property type="entry name" value="acidPPc"/>
    <property type="match status" value="1"/>
</dbReference>
<dbReference type="Gene3D" id="1.20.144.10">
    <property type="entry name" value="Phosphatidic acid phosphatase type 2/haloperoxidase"/>
    <property type="match status" value="1"/>
</dbReference>
<dbReference type="Proteomes" id="UP001317001">
    <property type="component" value="Chromosome"/>
</dbReference>
<accession>A0ABY5NTW2</accession>
<feature type="transmembrane region" description="Helical" evidence="1">
    <location>
        <begin position="108"/>
        <end position="127"/>
    </location>
</feature>
<protein>
    <submittedName>
        <fullName evidence="3">Phosphatase PAP2 family protein</fullName>
    </submittedName>
</protein>
<feature type="transmembrane region" description="Helical" evidence="1">
    <location>
        <begin position="56"/>
        <end position="75"/>
    </location>
</feature>
<keyword evidence="4" id="KW-1185">Reference proteome</keyword>
<evidence type="ECO:0000313" key="3">
    <source>
        <dbReference type="EMBL" id="UUV22026.1"/>
    </source>
</evidence>
<dbReference type="PANTHER" id="PTHR14969">
    <property type="entry name" value="SPHINGOSINE-1-PHOSPHATE PHOSPHOHYDROLASE"/>
    <property type="match status" value="1"/>
</dbReference>
<keyword evidence="1" id="KW-1133">Transmembrane helix</keyword>
<evidence type="ECO:0000256" key="1">
    <source>
        <dbReference type="SAM" id="Phobius"/>
    </source>
</evidence>
<dbReference type="InterPro" id="IPR036938">
    <property type="entry name" value="PAP2/HPO_sf"/>
</dbReference>
<evidence type="ECO:0000259" key="2">
    <source>
        <dbReference type="SMART" id="SM00014"/>
    </source>
</evidence>
<dbReference type="Pfam" id="PF01569">
    <property type="entry name" value="PAP2"/>
    <property type="match status" value="1"/>
</dbReference>
<reference evidence="3 4" key="1">
    <citation type="submission" date="2022-08" db="EMBL/GenBank/DDBJ databases">
        <title>Myroides zhujiangensis sp. nov., a novel bacterium isolated from sediment in the Pearl River Estuary.</title>
        <authorList>
            <person name="Cui L."/>
        </authorList>
    </citation>
    <scope>NUCLEOTIDE SEQUENCE [LARGE SCALE GENOMIC DNA]</scope>
    <source>
        <strain evidence="3 4">SCSIO 72103</strain>
    </source>
</reference>
<organism evidence="3 4">
    <name type="scientific">Paenimyroides aestuarii</name>
    <dbReference type="NCBI Taxonomy" id="2968490"/>
    <lineage>
        <taxon>Bacteria</taxon>
        <taxon>Pseudomonadati</taxon>
        <taxon>Bacteroidota</taxon>
        <taxon>Flavobacteriia</taxon>
        <taxon>Flavobacteriales</taxon>
        <taxon>Flavobacteriaceae</taxon>
        <taxon>Paenimyroides</taxon>
    </lineage>
</organism>
<gene>
    <name evidence="3" type="ORF">NPX36_02995</name>
</gene>
<feature type="domain" description="Phosphatidic acid phosphatase type 2/haloperoxidase" evidence="2">
    <location>
        <begin position="57"/>
        <end position="174"/>
    </location>
</feature>
<feature type="transmembrane region" description="Helical" evidence="1">
    <location>
        <begin position="134"/>
        <end position="151"/>
    </location>
</feature>
<proteinExistence type="predicted"/>
<keyword evidence="1" id="KW-0472">Membrane</keyword>
<dbReference type="PANTHER" id="PTHR14969:SF13">
    <property type="entry name" value="AT30094P"/>
    <property type="match status" value="1"/>
</dbReference>
<name>A0ABY5NTW2_9FLAO</name>
<feature type="transmembrane region" description="Helical" evidence="1">
    <location>
        <begin position="27"/>
        <end position="49"/>
    </location>
</feature>
<keyword evidence="1" id="KW-0812">Transmembrane</keyword>
<feature type="transmembrane region" description="Helical" evidence="1">
    <location>
        <begin position="157"/>
        <end position="180"/>
    </location>
</feature>
<dbReference type="InterPro" id="IPR000326">
    <property type="entry name" value="PAP2/HPO"/>
</dbReference>
<dbReference type="SUPFAM" id="SSF48317">
    <property type="entry name" value="Acid phosphatase/Vanadium-dependent haloperoxidase"/>
    <property type="match status" value="1"/>
</dbReference>
<evidence type="ECO:0000313" key="4">
    <source>
        <dbReference type="Proteomes" id="UP001317001"/>
    </source>
</evidence>
<sequence>MLEQLIQKDQQLLVYLNNLGTEFWDPVFMYITHQINWWPFFLFLIFLLLKKISLQQFGLLVLVLTVFFVFTDQFTNLVKYSTDRLRPVNDPLISPYLRILRKAGSPSFFSGHASNSSGSILIIFLILKKYYKYAWVLFFFPLLFAYTRIYLGLHYPLDIICGYIFGISSGFMFFFVFKFLNNKYRLKDKQKTQEVINQ</sequence>